<dbReference type="OrthoDB" id="10289013at2759"/>
<protein>
    <submittedName>
        <fullName evidence="3">Uncharacterized protein</fullName>
    </submittedName>
</protein>
<dbReference type="AlphaFoldDB" id="A0A8H5CD65"/>
<feature type="signal peptide" evidence="2">
    <location>
        <begin position="1"/>
        <end position="20"/>
    </location>
</feature>
<accession>A0A8H5CD65</accession>
<keyword evidence="4" id="KW-1185">Reference proteome</keyword>
<dbReference type="Proteomes" id="UP000541558">
    <property type="component" value="Unassembled WGS sequence"/>
</dbReference>
<sequence>MVNMFKTIILSSIVISPAFSAPISAVGSDVEPVASRREVSEGQANGQPLRRRETGDRAEAIAMRRRSIEAIELATRKRLSRRGTESSAQSDLTARQIINELSKRVLVNDALNKANRR</sequence>
<name>A0A8H5CD65_9AGAR</name>
<evidence type="ECO:0000256" key="1">
    <source>
        <dbReference type="SAM" id="MobiDB-lite"/>
    </source>
</evidence>
<feature type="chain" id="PRO_5034804164" evidence="2">
    <location>
        <begin position="21"/>
        <end position="117"/>
    </location>
</feature>
<evidence type="ECO:0000313" key="4">
    <source>
        <dbReference type="Proteomes" id="UP000541558"/>
    </source>
</evidence>
<reference evidence="3 4" key="1">
    <citation type="journal article" date="2020" name="ISME J.">
        <title>Uncovering the hidden diversity of litter-decomposition mechanisms in mushroom-forming fungi.</title>
        <authorList>
            <person name="Floudas D."/>
            <person name="Bentzer J."/>
            <person name="Ahren D."/>
            <person name="Johansson T."/>
            <person name="Persson P."/>
            <person name="Tunlid A."/>
        </authorList>
    </citation>
    <scope>NUCLEOTIDE SEQUENCE [LARGE SCALE GENOMIC DNA]</scope>
    <source>
        <strain evidence="3 4">CBS 175.51</strain>
    </source>
</reference>
<evidence type="ECO:0000313" key="3">
    <source>
        <dbReference type="EMBL" id="KAF5339561.1"/>
    </source>
</evidence>
<proteinExistence type="predicted"/>
<feature type="region of interest" description="Disordered" evidence="1">
    <location>
        <begin position="35"/>
        <end position="55"/>
    </location>
</feature>
<comment type="caution">
    <text evidence="3">The sequence shown here is derived from an EMBL/GenBank/DDBJ whole genome shotgun (WGS) entry which is preliminary data.</text>
</comment>
<keyword evidence="2" id="KW-0732">Signal</keyword>
<evidence type="ECO:0000256" key="2">
    <source>
        <dbReference type="SAM" id="SignalP"/>
    </source>
</evidence>
<organism evidence="3 4">
    <name type="scientific">Ephemerocybe angulata</name>
    <dbReference type="NCBI Taxonomy" id="980116"/>
    <lineage>
        <taxon>Eukaryota</taxon>
        <taxon>Fungi</taxon>
        <taxon>Dikarya</taxon>
        <taxon>Basidiomycota</taxon>
        <taxon>Agaricomycotina</taxon>
        <taxon>Agaricomycetes</taxon>
        <taxon>Agaricomycetidae</taxon>
        <taxon>Agaricales</taxon>
        <taxon>Agaricineae</taxon>
        <taxon>Psathyrellaceae</taxon>
        <taxon>Ephemerocybe</taxon>
    </lineage>
</organism>
<gene>
    <name evidence="3" type="ORF">D9611_011484</name>
</gene>
<dbReference type="EMBL" id="JAACJK010000007">
    <property type="protein sequence ID" value="KAF5339561.1"/>
    <property type="molecule type" value="Genomic_DNA"/>
</dbReference>